<accession>A0AA90VHQ6</accession>
<dbReference type="EMBL" id="VZBP01000137">
    <property type="protein sequence ID" value="MQO10142.1"/>
    <property type="molecule type" value="Genomic_DNA"/>
</dbReference>
<evidence type="ECO:0000313" key="2">
    <source>
        <dbReference type="EMBL" id="MQO10142.1"/>
    </source>
</evidence>
<proteinExistence type="predicted"/>
<dbReference type="PANTHER" id="PTHR35596:SF1">
    <property type="entry name" value="MICROBIAL-TYPE PARG CATALYTIC DOMAIN-CONTAINING PROTEIN"/>
    <property type="match status" value="1"/>
</dbReference>
<dbReference type="SUPFAM" id="SSF52949">
    <property type="entry name" value="Macro domain-like"/>
    <property type="match status" value="1"/>
</dbReference>
<evidence type="ECO:0000313" key="3">
    <source>
        <dbReference type="Proteomes" id="UP000405805"/>
    </source>
</evidence>
<name>A0AA90VHQ6_9BACT</name>
<organism evidence="2 3">
    <name type="scientific">Segatella copri</name>
    <dbReference type="NCBI Taxonomy" id="165179"/>
    <lineage>
        <taxon>Bacteria</taxon>
        <taxon>Pseudomonadati</taxon>
        <taxon>Bacteroidota</taxon>
        <taxon>Bacteroidia</taxon>
        <taxon>Bacteroidales</taxon>
        <taxon>Prevotellaceae</taxon>
        <taxon>Segatella</taxon>
    </lineage>
</organism>
<protein>
    <submittedName>
        <fullName evidence="2">TIGR02452 family protein</fullName>
    </submittedName>
</protein>
<dbReference type="Gene3D" id="3.40.220.10">
    <property type="entry name" value="Leucine Aminopeptidase, subunit E, domain 1"/>
    <property type="match status" value="1"/>
</dbReference>
<dbReference type="InterPro" id="IPR019261">
    <property type="entry name" value="PARG_cat_microbial"/>
</dbReference>
<dbReference type="PIRSF" id="PIRSF014899">
    <property type="entry name" value="UCP014899"/>
    <property type="match status" value="1"/>
</dbReference>
<dbReference type="InterPro" id="IPR043472">
    <property type="entry name" value="Macro_dom-like"/>
</dbReference>
<dbReference type="Proteomes" id="UP000405805">
    <property type="component" value="Unassembled WGS sequence"/>
</dbReference>
<comment type="caution">
    <text evidence="2">The sequence shown here is derived from an EMBL/GenBank/DDBJ whole genome shotgun (WGS) entry which is preliminary data.</text>
</comment>
<evidence type="ECO:0000259" key="1">
    <source>
        <dbReference type="Pfam" id="PF10021"/>
    </source>
</evidence>
<dbReference type="Pfam" id="PF10021">
    <property type="entry name" value="PARG_cat_microb"/>
    <property type="match status" value="1"/>
</dbReference>
<dbReference type="InterPro" id="IPR012664">
    <property type="entry name" value="CHP02452"/>
</dbReference>
<sequence>MINDRRQLADVYQQTIDIVQEGHYTSENGEEVKLPDNTKMLKGSRFYTKPLDASNIPTLADGSTKIIVKNDDSIHCGHLLQQEGYNPVVLNLASRRNPGGGVKNGSRAQEESLFRSTNLFLSMYRYAEYAEDYGLEKSKFQYPMPVRFGGIYVPYATVFRAGAKDDFALLDTPYYMSFVAVAAINHPDLDRDGNICEEDAALTKNKMRTMLRIGLLNGHDSIVLGAFGCGAFHNPPKHIARLFHEVINEKEFKDKYKLIAFAILEDHNSPRGGNLQPFIEEFKS</sequence>
<dbReference type="NCBIfam" id="TIGR02452">
    <property type="entry name" value="TIGR02452 family protein"/>
    <property type="match status" value="1"/>
</dbReference>
<dbReference type="AlphaFoldDB" id="A0AA90VHQ6"/>
<feature type="domain" description="Microbial-type PARG catalytic" evidence="1">
    <location>
        <begin position="13"/>
        <end position="160"/>
    </location>
</feature>
<dbReference type="PANTHER" id="PTHR35596">
    <property type="entry name" value="DUF2263 DOMAIN-CONTAINING PROTEIN"/>
    <property type="match status" value="1"/>
</dbReference>
<reference evidence="3" key="1">
    <citation type="submission" date="2019-09" db="EMBL/GenBank/DDBJ databases">
        <title>Distinct polysaccharide growth profiles of human intestinal Prevotella copri isolates.</title>
        <authorList>
            <person name="Fehlner-Peach H."/>
            <person name="Magnabosco C."/>
            <person name="Raghavan V."/>
            <person name="Scher J.U."/>
            <person name="Tett A."/>
            <person name="Cox L.M."/>
            <person name="Gottsegen C."/>
            <person name="Watters A."/>
            <person name="Wiltshire- Gordon J.D."/>
            <person name="Segata N."/>
            <person name="Bonneau R."/>
            <person name="Littman D.R."/>
        </authorList>
    </citation>
    <scope>NUCLEOTIDE SEQUENCE [LARGE SCALE GENOMIC DNA]</scope>
    <source>
        <strain evidence="3">iA624</strain>
    </source>
</reference>
<dbReference type="RefSeq" id="WP_153097391.1">
    <property type="nucleotide sequence ID" value="NZ_VZBP01000137.1"/>
</dbReference>
<gene>
    <name evidence="2" type="ORF">F7D57_10585</name>
</gene>